<evidence type="ECO:0008006" key="8">
    <source>
        <dbReference type="Google" id="ProtNLM"/>
    </source>
</evidence>
<comment type="caution">
    <text evidence="3">The sequence shown here is derived from an EMBL/GenBank/DDBJ whole genome shotgun (WGS) entry which is preliminary data.</text>
</comment>
<proteinExistence type="predicted"/>
<accession>A0A6A3L925</accession>
<evidence type="ECO:0000256" key="1">
    <source>
        <dbReference type="SAM" id="SignalP"/>
    </source>
</evidence>
<feature type="chain" id="PRO_5036380031" description="RxLR effector protein" evidence="1">
    <location>
        <begin position="21"/>
        <end position="278"/>
    </location>
</feature>
<sequence>MKLSAAAIAVTCAAIEAVAGTAAGSVTCSSLNGPFCSGFGSQFAVAPPHARQNLDVDEEELAVAETSKSLKIEKILKKYELQAAASEADVLEQEEIILDIEMLLDESIALLSELDDDNDDDKSPMAGAFAFSSANGAFDVLEKMDGDELKGFFETALNEVLLSVEAALQELSPEAAEGVRTTARQLKAIKDYSNYSFKRLDESQLANIRHKFANHRLVELQQTFERLVIARTAQDRQLAFETAIFLFQLAQEEAIAKAKDSEADTATAVSDATDAMAE</sequence>
<evidence type="ECO:0000313" key="4">
    <source>
        <dbReference type="EMBL" id="KAE9332075.1"/>
    </source>
</evidence>
<organism evidence="3 7">
    <name type="scientific">Phytophthora rubi</name>
    <dbReference type="NCBI Taxonomy" id="129364"/>
    <lineage>
        <taxon>Eukaryota</taxon>
        <taxon>Sar</taxon>
        <taxon>Stramenopiles</taxon>
        <taxon>Oomycota</taxon>
        <taxon>Peronosporomycetes</taxon>
        <taxon>Peronosporales</taxon>
        <taxon>Peronosporaceae</taxon>
        <taxon>Phytophthora</taxon>
    </lineage>
</organism>
<evidence type="ECO:0000313" key="6">
    <source>
        <dbReference type="Proteomes" id="UP000434957"/>
    </source>
</evidence>
<keyword evidence="6" id="KW-1185">Reference proteome</keyword>
<name>A0A6A3L925_9STRA</name>
<dbReference type="EMBL" id="QXFT01000983">
    <property type="protein sequence ID" value="KAE9332075.1"/>
    <property type="molecule type" value="Genomic_DNA"/>
</dbReference>
<evidence type="ECO:0000313" key="7">
    <source>
        <dbReference type="Proteomes" id="UP000435112"/>
    </source>
</evidence>
<dbReference type="EMBL" id="QXFV01001683">
    <property type="protein sequence ID" value="KAE9000478.1"/>
    <property type="molecule type" value="Genomic_DNA"/>
</dbReference>
<dbReference type="EMBL" id="QXFU01001045">
    <property type="protein sequence ID" value="KAE9012393.1"/>
    <property type="molecule type" value="Genomic_DNA"/>
</dbReference>
<gene>
    <name evidence="2" type="ORF">PR001_g18781</name>
    <name evidence="3" type="ORF">PR002_g14816</name>
    <name evidence="4" type="ORF">PR003_g14695</name>
</gene>
<dbReference type="Proteomes" id="UP000435112">
    <property type="component" value="Unassembled WGS sequence"/>
</dbReference>
<reference evidence="5 7" key="1">
    <citation type="submission" date="2018-09" db="EMBL/GenBank/DDBJ databases">
        <title>Genomic investigation of the strawberry pathogen Phytophthora fragariae indicates pathogenicity is determined by transcriptional variation in three key races.</title>
        <authorList>
            <person name="Adams T.M."/>
            <person name="Armitage A.D."/>
            <person name="Sobczyk M.K."/>
            <person name="Bates H.J."/>
            <person name="Dunwell J.M."/>
            <person name="Nellist C.F."/>
            <person name="Harrison R.J."/>
        </authorList>
    </citation>
    <scope>NUCLEOTIDE SEQUENCE [LARGE SCALE GENOMIC DNA]</scope>
    <source>
        <strain evidence="2 5">SCRP249</strain>
        <strain evidence="3 7">SCRP324</strain>
        <strain evidence="4 6">SCRP333</strain>
    </source>
</reference>
<protein>
    <recommendedName>
        <fullName evidence="8">RxLR effector protein</fullName>
    </recommendedName>
</protein>
<feature type="signal peptide" evidence="1">
    <location>
        <begin position="1"/>
        <end position="20"/>
    </location>
</feature>
<keyword evidence="1" id="KW-0732">Signal</keyword>
<dbReference type="OrthoDB" id="127614at2759"/>
<dbReference type="AlphaFoldDB" id="A0A6A3L925"/>
<evidence type="ECO:0000313" key="3">
    <source>
        <dbReference type="EMBL" id="KAE9012393.1"/>
    </source>
</evidence>
<dbReference type="Proteomes" id="UP000429607">
    <property type="component" value="Unassembled WGS sequence"/>
</dbReference>
<evidence type="ECO:0000313" key="5">
    <source>
        <dbReference type="Proteomes" id="UP000429607"/>
    </source>
</evidence>
<dbReference type="Proteomes" id="UP000434957">
    <property type="component" value="Unassembled WGS sequence"/>
</dbReference>
<evidence type="ECO:0000313" key="2">
    <source>
        <dbReference type="EMBL" id="KAE9000478.1"/>
    </source>
</evidence>